<dbReference type="Pfam" id="PF01459">
    <property type="entry name" value="Porin_3"/>
    <property type="match status" value="1"/>
</dbReference>
<name>A0AAV7H898_DENCH</name>
<proteinExistence type="inferred from homology"/>
<evidence type="ECO:0000313" key="10">
    <source>
        <dbReference type="Proteomes" id="UP000775213"/>
    </source>
</evidence>
<evidence type="ECO:0000256" key="6">
    <source>
        <dbReference type="ARBA" id="ARBA00023065"/>
    </source>
</evidence>
<evidence type="ECO:0000256" key="4">
    <source>
        <dbReference type="ARBA" id="ARBA00022452"/>
    </source>
</evidence>
<dbReference type="PANTHER" id="PTHR11743:SF23">
    <property type="entry name" value="MITOCHONDRIAL OUTER MEMBRANE PROTEIN PORIN 5-RELATED"/>
    <property type="match status" value="1"/>
</dbReference>
<sequence>MKGPGLFSDIGKKAKDLLTKDYSYDQKLTISTRSATGVALTSGALKKGGLYALDVSTQYNYKNTLIDVKVDTDSNITTTFTVLEVLPFTKTIATFKLPDYNSGKLEVQYFHDHASLSSVVALKQTPVVDLSASFGAHGIVFGAEAGFDTSAGNFTKYNAGVGLKKPEHDVSVILADKGDTLRASYVYHLDEKQKSSVVAEINRKFSTNENIFTVGGAYAVDPQTTVKAKLNNSGKLAALLQHEVKPKSILTISGEFETKALDRTPKYSVTTDLCYILQGIFDLAQRICLLEIFYVNLAIPPASFPLENIVIVDFLLHWLTLLLLKVPEWFWPTGFYDDWFFLCYFKLLFD</sequence>
<dbReference type="Proteomes" id="UP000775213">
    <property type="component" value="Unassembled WGS sequence"/>
</dbReference>
<evidence type="ECO:0000256" key="5">
    <source>
        <dbReference type="ARBA" id="ARBA00022692"/>
    </source>
</evidence>
<keyword evidence="5" id="KW-0812">Transmembrane</keyword>
<evidence type="ECO:0000256" key="1">
    <source>
        <dbReference type="ARBA" id="ARBA00004370"/>
    </source>
</evidence>
<protein>
    <submittedName>
        <fullName evidence="9">Uncharacterized protein</fullName>
    </submittedName>
</protein>
<keyword evidence="6" id="KW-0406">Ion transport</keyword>
<gene>
    <name evidence="9" type="ORF">IEQ34_007105</name>
</gene>
<dbReference type="InterPro" id="IPR023614">
    <property type="entry name" value="Porin_dom_sf"/>
</dbReference>
<evidence type="ECO:0000313" key="9">
    <source>
        <dbReference type="EMBL" id="KAH0464319.1"/>
    </source>
</evidence>
<dbReference type="PANTHER" id="PTHR11743">
    <property type="entry name" value="VOLTAGE-DEPENDENT ANION-SELECTIVE CHANNEL"/>
    <property type="match status" value="1"/>
</dbReference>
<evidence type="ECO:0000256" key="3">
    <source>
        <dbReference type="ARBA" id="ARBA00022448"/>
    </source>
</evidence>
<dbReference type="GO" id="GO:0015288">
    <property type="term" value="F:porin activity"/>
    <property type="evidence" value="ECO:0007669"/>
    <property type="project" value="UniProtKB-KW"/>
</dbReference>
<organism evidence="9 10">
    <name type="scientific">Dendrobium chrysotoxum</name>
    <name type="common">Orchid</name>
    <dbReference type="NCBI Taxonomy" id="161865"/>
    <lineage>
        <taxon>Eukaryota</taxon>
        <taxon>Viridiplantae</taxon>
        <taxon>Streptophyta</taxon>
        <taxon>Embryophyta</taxon>
        <taxon>Tracheophyta</taxon>
        <taxon>Spermatophyta</taxon>
        <taxon>Magnoliopsida</taxon>
        <taxon>Liliopsida</taxon>
        <taxon>Asparagales</taxon>
        <taxon>Orchidaceae</taxon>
        <taxon>Epidendroideae</taxon>
        <taxon>Malaxideae</taxon>
        <taxon>Dendrobiinae</taxon>
        <taxon>Dendrobium</taxon>
    </lineage>
</organism>
<dbReference type="GO" id="GO:0005741">
    <property type="term" value="C:mitochondrial outer membrane"/>
    <property type="evidence" value="ECO:0007669"/>
    <property type="project" value="InterPro"/>
</dbReference>
<evidence type="ECO:0000256" key="2">
    <source>
        <dbReference type="ARBA" id="ARBA00009624"/>
    </source>
</evidence>
<dbReference type="InterPro" id="IPR001925">
    <property type="entry name" value="Porin_Euk"/>
</dbReference>
<dbReference type="CDD" id="cd07306">
    <property type="entry name" value="Porin3_VDAC"/>
    <property type="match status" value="1"/>
</dbReference>
<keyword evidence="7" id="KW-0626">Porin</keyword>
<dbReference type="Gene3D" id="2.40.160.10">
    <property type="entry name" value="Porin"/>
    <property type="match status" value="1"/>
</dbReference>
<comment type="caution">
    <text evidence="9">The sequence shown here is derived from an EMBL/GenBank/DDBJ whole genome shotgun (WGS) entry which is preliminary data.</text>
</comment>
<evidence type="ECO:0000256" key="8">
    <source>
        <dbReference type="ARBA" id="ARBA00023136"/>
    </source>
</evidence>
<keyword evidence="4" id="KW-1134">Transmembrane beta strand</keyword>
<keyword evidence="8" id="KW-0472">Membrane</keyword>
<keyword evidence="10" id="KW-1185">Reference proteome</keyword>
<dbReference type="GO" id="GO:0008308">
    <property type="term" value="F:voltage-gated monoatomic anion channel activity"/>
    <property type="evidence" value="ECO:0007669"/>
    <property type="project" value="InterPro"/>
</dbReference>
<dbReference type="EMBL" id="JAGFBR010000007">
    <property type="protein sequence ID" value="KAH0464319.1"/>
    <property type="molecule type" value="Genomic_DNA"/>
</dbReference>
<dbReference type="InterPro" id="IPR027246">
    <property type="entry name" value="Porin_Euk/Tom40"/>
</dbReference>
<comment type="subcellular location">
    <subcellularLocation>
        <location evidence="1">Membrane</location>
    </subcellularLocation>
</comment>
<accession>A0AAV7H898</accession>
<dbReference type="GO" id="GO:0046930">
    <property type="term" value="C:pore complex"/>
    <property type="evidence" value="ECO:0007669"/>
    <property type="project" value="UniProtKB-KW"/>
</dbReference>
<evidence type="ECO:0000256" key="7">
    <source>
        <dbReference type="ARBA" id="ARBA00023114"/>
    </source>
</evidence>
<keyword evidence="3" id="KW-0813">Transport</keyword>
<dbReference type="AlphaFoldDB" id="A0AAV7H898"/>
<dbReference type="FunFam" id="2.40.160.10:FF:000003">
    <property type="entry name" value="Outer mitochondrial membrane protein porin"/>
    <property type="match status" value="1"/>
</dbReference>
<comment type="similarity">
    <text evidence="2">Belongs to the eukaryotic mitochondrial porin (TC 1.B.8.1) family.</text>
</comment>
<reference evidence="9 10" key="1">
    <citation type="journal article" date="2021" name="Hortic Res">
        <title>Chromosome-scale assembly of the Dendrobium chrysotoxum genome enhances the understanding of orchid evolution.</title>
        <authorList>
            <person name="Zhang Y."/>
            <person name="Zhang G.Q."/>
            <person name="Zhang D."/>
            <person name="Liu X.D."/>
            <person name="Xu X.Y."/>
            <person name="Sun W.H."/>
            <person name="Yu X."/>
            <person name="Zhu X."/>
            <person name="Wang Z.W."/>
            <person name="Zhao X."/>
            <person name="Zhong W.Y."/>
            <person name="Chen H."/>
            <person name="Yin W.L."/>
            <person name="Huang T."/>
            <person name="Niu S.C."/>
            <person name="Liu Z.J."/>
        </authorList>
    </citation>
    <scope>NUCLEOTIDE SEQUENCE [LARGE SCALE GENOMIC DNA]</scope>
    <source>
        <strain evidence="9">Lindl</strain>
    </source>
</reference>
<dbReference type="PROSITE" id="PS00558">
    <property type="entry name" value="EUKARYOTIC_PORIN"/>
    <property type="match status" value="1"/>
</dbReference>